<dbReference type="PANTHER" id="PTHR43439:SF2">
    <property type="entry name" value="ENZYME, PUTATIVE (JCVI)-RELATED"/>
    <property type="match status" value="1"/>
</dbReference>
<dbReference type="Pfam" id="PF23562">
    <property type="entry name" value="AMP-binding_C_3"/>
    <property type="match status" value="1"/>
</dbReference>
<dbReference type="PROSITE" id="PS50075">
    <property type="entry name" value="CARRIER"/>
    <property type="match status" value="1"/>
</dbReference>
<evidence type="ECO:0000256" key="2">
    <source>
        <dbReference type="ARBA" id="ARBA00022553"/>
    </source>
</evidence>
<dbReference type="SUPFAM" id="SSF56801">
    <property type="entry name" value="Acetyl-CoA synthetase-like"/>
    <property type="match status" value="1"/>
</dbReference>
<feature type="domain" description="Carrier" evidence="3">
    <location>
        <begin position="481"/>
        <end position="557"/>
    </location>
</feature>
<dbReference type="AlphaFoldDB" id="A0A439CS09"/>
<keyword evidence="5" id="KW-1185">Reference proteome</keyword>
<dbReference type="InterPro" id="IPR042099">
    <property type="entry name" value="ANL_N_sf"/>
</dbReference>
<proteinExistence type="predicted"/>
<dbReference type="PANTHER" id="PTHR43439">
    <property type="entry name" value="PHENYLACETATE-COENZYME A LIGASE"/>
    <property type="match status" value="1"/>
</dbReference>
<sequence length="950" mass="102816">MAHTHSSVARWQYDLLPHIVDRVARNSPDTAYGLWPTSSTSYEGGYQTITYSQLANAVNGLAWWLVEHLGPGQADVVAYPCHSSDTGPNDVRLTALLLAAIKTNYVLFFPSPRNSAAAHKALLDTLGCDRTYEKNGREPIWAIHTSGSTGFPKPIIWTSEAIARHHSGTDAAPPAGVRSLDHFERGRRVLTTLPPFHGAGLGQYLFWGIPFGSTPIAPVAAAIPTAQGLVDALKQTPADVALLVPSIVAELAEDPVSLDYVATHVKLLVYLGGDLPQAIGDRALAVRAWAAGLVLYIRLHPCSGAVFEKTVDGAYELVFRRQESLLATQSMWGISGQEQLDEFRTRDLFEPHPTVADVWCWRARTDDIIVFLNGEKTNPVTMEQSVVAANPELTGAIVVGTQRFQAALLPSIEEANSIAPAHARIEKSMVLITSPDRPLIRAAKGTIQRPVSLSQYSTELDKLYSDAYAQADTTTEIYSPMGADMLTRRIRDIVLETTNWHDIGDSTSFFDSGMDSPQALRIVRTLRRDLGVSHLALSALYQNASITRLTTAILTHKSSENDGGLMQSLLSTYSGLLQQIKPARSDDAHASSTGAAATGVILTGSTGTLGTYILRALLDRPALPRALRSQLPSAPIRRQPHHPQRLAGQFQFGSASLSTTIGRAGELVHAVQRRGGVARKEYEVPVRVIRGGVVDGKPGLAPEALVELQPHAGSSGYSNSKLIAEHLCDCAARHLAAPVLVARVGQVAGAIRHKGRWNPAEWLPSLVISSRHLGCLPNSLGLRFSAVDWVPVDALADVVVDMVTQLIRGDGATAEGARVFNIRNPAVISWEKLLPAIQEGIEAEPGRTDHQAVEVVLPEMWLSRLEKSIKAATTDDEVSAAIMANPAIKLVEFYQNSVWNVNGGPASMATMAIEKTLDTSPTLRDLPPVSLSWMRKWVDEWLAPEAGLDI</sequence>
<name>A0A439CS09_9PEZI</name>
<organism evidence="4 5">
    <name type="scientific">Xylaria grammica</name>
    <dbReference type="NCBI Taxonomy" id="363999"/>
    <lineage>
        <taxon>Eukaryota</taxon>
        <taxon>Fungi</taxon>
        <taxon>Dikarya</taxon>
        <taxon>Ascomycota</taxon>
        <taxon>Pezizomycotina</taxon>
        <taxon>Sordariomycetes</taxon>
        <taxon>Xylariomycetidae</taxon>
        <taxon>Xylariales</taxon>
        <taxon>Xylariaceae</taxon>
        <taxon>Xylaria</taxon>
    </lineage>
</organism>
<accession>A0A439CS09</accession>
<dbReference type="InterPro" id="IPR036291">
    <property type="entry name" value="NAD(P)-bd_dom_sf"/>
</dbReference>
<dbReference type="Pfam" id="PF00550">
    <property type="entry name" value="PP-binding"/>
    <property type="match status" value="1"/>
</dbReference>
<dbReference type="InterPro" id="IPR009081">
    <property type="entry name" value="PP-bd_ACP"/>
</dbReference>
<dbReference type="Proteomes" id="UP000286045">
    <property type="component" value="Unassembled WGS sequence"/>
</dbReference>
<keyword evidence="1" id="KW-0596">Phosphopantetheine</keyword>
<dbReference type="EMBL" id="RYZI01000499">
    <property type="protein sequence ID" value="RWA04930.1"/>
    <property type="molecule type" value="Genomic_DNA"/>
</dbReference>
<evidence type="ECO:0000256" key="1">
    <source>
        <dbReference type="ARBA" id="ARBA00022450"/>
    </source>
</evidence>
<dbReference type="InterPro" id="IPR013120">
    <property type="entry name" value="FAR_NAD-bd"/>
</dbReference>
<dbReference type="Gene3D" id="3.40.50.720">
    <property type="entry name" value="NAD(P)-binding Rossmann-like Domain"/>
    <property type="match status" value="1"/>
</dbReference>
<dbReference type="InterPro" id="IPR000873">
    <property type="entry name" value="AMP-dep_synth/lig_dom"/>
</dbReference>
<dbReference type="STRING" id="363999.A0A439CS09"/>
<gene>
    <name evidence="4" type="ORF">EKO27_g10174</name>
</gene>
<dbReference type="SUPFAM" id="SSF51735">
    <property type="entry name" value="NAD(P)-binding Rossmann-fold domains"/>
    <property type="match status" value="1"/>
</dbReference>
<evidence type="ECO:0000313" key="5">
    <source>
        <dbReference type="Proteomes" id="UP000286045"/>
    </source>
</evidence>
<dbReference type="SUPFAM" id="SSF47336">
    <property type="entry name" value="ACP-like"/>
    <property type="match status" value="1"/>
</dbReference>
<dbReference type="InterPro" id="IPR036736">
    <property type="entry name" value="ACP-like_sf"/>
</dbReference>
<dbReference type="Pfam" id="PF07993">
    <property type="entry name" value="NAD_binding_4"/>
    <property type="match status" value="1"/>
</dbReference>
<comment type="caution">
    <text evidence="4">The sequence shown here is derived from an EMBL/GenBank/DDBJ whole genome shotgun (WGS) entry which is preliminary data.</text>
</comment>
<dbReference type="Pfam" id="PF00501">
    <property type="entry name" value="AMP-binding"/>
    <property type="match status" value="1"/>
</dbReference>
<protein>
    <recommendedName>
        <fullName evidence="3">Carrier domain-containing protein</fullName>
    </recommendedName>
</protein>
<keyword evidence="2" id="KW-0597">Phosphoprotein</keyword>
<dbReference type="Gene3D" id="3.40.50.12780">
    <property type="entry name" value="N-terminal domain of ligase-like"/>
    <property type="match status" value="2"/>
</dbReference>
<reference evidence="4 5" key="1">
    <citation type="submission" date="2018-12" db="EMBL/GenBank/DDBJ databases">
        <title>Draft genome sequence of Xylaria grammica IHI A82.</title>
        <authorList>
            <person name="Buettner E."/>
            <person name="Kellner H."/>
        </authorList>
    </citation>
    <scope>NUCLEOTIDE SEQUENCE [LARGE SCALE GENOMIC DNA]</scope>
    <source>
        <strain evidence="4 5">IHI A82</strain>
    </source>
</reference>
<evidence type="ECO:0000313" key="4">
    <source>
        <dbReference type="EMBL" id="RWA04930.1"/>
    </source>
</evidence>
<evidence type="ECO:0000259" key="3">
    <source>
        <dbReference type="PROSITE" id="PS50075"/>
    </source>
</evidence>
<dbReference type="InterPro" id="IPR051414">
    <property type="entry name" value="Adenylate-forming_Reductase"/>
</dbReference>
<dbReference type="Gene3D" id="1.10.1200.10">
    <property type="entry name" value="ACP-like"/>
    <property type="match status" value="1"/>
</dbReference>